<dbReference type="EMBL" id="CM031836">
    <property type="protein sequence ID" value="KAG6683294.1"/>
    <property type="molecule type" value="Genomic_DNA"/>
</dbReference>
<organism evidence="1 2">
    <name type="scientific">Carya illinoinensis</name>
    <name type="common">Pecan</name>
    <dbReference type="NCBI Taxonomy" id="32201"/>
    <lineage>
        <taxon>Eukaryota</taxon>
        <taxon>Viridiplantae</taxon>
        <taxon>Streptophyta</taxon>
        <taxon>Embryophyta</taxon>
        <taxon>Tracheophyta</taxon>
        <taxon>Spermatophyta</taxon>
        <taxon>Magnoliopsida</taxon>
        <taxon>eudicotyledons</taxon>
        <taxon>Gunneridae</taxon>
        <taxon>Pentapetalae</taxon>
        <taxon>rosids</taxon>
        <taxon>fabids</taxon>
        <taxon>Fagales</taxon>
        <taxon>Juglandaceae</taxon>
        <taxon>Carya</taxon>
    </lineage>
</organism>
<reference evidence="1" key="1">
    <citation type="submission" date="2021-01" db="EMBL/GenBank/DDBJ databases">
        <authorList>
            <person name="Lovell J.T."/>
            <person name="Bentley N."/>
            <person name="Bhattarai G."/>
            <person name="Jenkins J.W."/>
            <person name="Sreedasyam A."/>
            <person name="Alarcon Y."/>
            <person name="Bock C."/>
            <person name="Boston L."/>
            <person name="Carlson J."/>
            <person name="Cervantes K."/>
            <person name="Clermont K."/>
            <person name="Krom N."/>
            <person name="Kubenka K."/>
            <person name="Mamidi S."/>
            <person name="Mattison C."/>
            <person name="Monteros M."/>
            <person name="Pisani C."/>
            <person name="Plott C."/>
            <person name="Rajasekar S."/>
            <person name="Rhein H.S."/>
            <person name="Rohla C."/>
            <person name="Song M."/>
            <person name="Hilaire R.S."/>
            <person name="Shu S."/>
            <person name="Wells L."/>
            <person name="Wang X."/>
            <person name="Webber J."/>
            <person name="Heerema R.J."/>
            <person name="Klein P."/>
            <person name="Conner P."/>
            <person name="Grauke L."/>
            <person name="Grimwood J."/>
            <person name="Schmutz J."/>
            <person name="Randall J.J."/>
        </authorList>
    </citation>
    <scope>NUCLEOTIDE SEQUENCE</scope>
    <source>
        <tissue evidence="1">Leaf</tissue>
    </source>
</reference>
<protein>
    <submittedName>
        <fullName evidence="1">Uncharacterized protein</fullName>
    </submittedName>
</protein>
<gene>
    <name evidence="1" type="ORF">I3842_12G005600</name>
</gene>
<evidence type="ECO:0000313" key="2">
    <source>
        <dbReference type="Proteomes" id="UP000811246"/>
    </source>
</evidence>
<evidence type="ECO:0000313" key="1">
    <source>
        <dbReference type="EMBL" id="KAG6683294.1"/>
    </source>
</evidence>
<accession>A0A922DF81</accession>
<proteinExistence type="predicted"/>
<comment type="caution">
    <text evidence="1">The sequence shown here is derived from an EMBL/GenBank/DDBJ whole genome shotgun (WGS) entry which is preliminary data.</text>
</comment>
<dbReference type="AlphaFoldDB" id="A0A922DF81"/>
<sequence>MQRNPYHSATQPLSSPPSAWLCTGTSLPLARLGTALSPSRRLGKALSPPARLDIRFEFCSQQNEAFDDLLCLPKPPAVLCHALLSRIHSRLLSSGFDLNIGLSSWDGSSSPLLDVVSKPLYPGFSTQDWSFCWMIQSTQDSRGER</sequence>
<name>A0A922DF81_CARIL</name>
<dbReference type="Proteomes" id="UP000811246">
    <property type="component" value="Chromosome 12"/>
</dbReference>